<organism evidence="1 2">
    <name type="scientific">Flaviaesturariibacter aridisoli</name>
    <dbReference type="NCBI Taxonomy" id="2545761"/>
    <lineage>
        <taxon>Bacteria</taxon>
        <taxon>Pseudomonadati</taxon>
        <taxon>Bacteroidota</taxon>
        <taxon>Chitinophagia</taxon>
        <taxon>Chitinophagales</taxon>
        <taxon>Chitinophagaceae</taxon>
        <taxon>Flaviaestuariibacter</taxon>
    </lineage>
</organism>
<dbReference type="AlphaFoldDB" id="A0A4R4E753"/>
<name>A0A4R4E753_9BACT</name>
<dbReference type="EMBL" id="SKFH01000004">
    <property type="protein sequence ID" value="TCZ73861.1"/>
    <property type="molecule type" value="Genomic_DNA"/>
</dbReference>
<evidence type="ECO:0000313" key="1">
    <source>
        <dbReference type="EMBL" id="TCZ73861.1"/>
    </source>
</evidence>
<accession>A0A4R4E753</accession>
<gene>
    <name evidence="1" type="ORF">E0486_04045</name>
</gene>
<protein>
    <submittedName>
        <fullName evidence="1">Uncharacterized protein</fullName>
    </submittedName>
</protein>
<dbReference type="Proteomes" id="UP000295164">
    <property type="component" value="Unassembled WGS sequence"/>
</dbReference>
<keyword evidence="2" id="KW-1185">Reference proteome</keyword>
<sequence>MRRLLAFCCVLLLLLTLGGRSLFFELRLAELRTEMRTAIAEGTRPASVAVFSFSATDSARVHWLENGQEFEWKGKRYDVLSRRRSGEKTLIQAIPDDRETVLVAGFRQQQGKSGGLPASVLLLKLSGMSYLAPSTLETIPAETTILSVHNRRCRQLLPQTYRSRPGRPPRTQPAFS</sequence>
<reference evidence="1 2" key="1">
    <citation type="submission" date="2019-03" db="EMBL/GenBank/DDBJ databases">
        <authorList>
            <person name="Kim M.K.M."/>
        </authorList>
    </citation>
    <scope>NUCLEOTIDE SEQUENCE [LARGE SCALE GENOMIC DNA]</scope>
    <source>
        <strain evidence="1 2">17J68-15</strain>
    </source>
</reference>
<dbReference type="RefSeq" id="WP_131850861.1">
    <property type="nucleotide sequence ID" value="NZ_SKFH01000004.1"/>
</dbReference>
<evidence type="ECO:0000313" key="2">
    <source>
        <dbReference type="Proteomes" id="UP000295164"/>
    </source>
</evidence>
<proteinExistence type="predicted"/>
<dbReference type="OrthoDB" id="680635at2"/>
<comment type="caution">
    <text evidence="1">The sequence shown here is derived from an EMBL/GenBank/DDBJ whole genome shotgun (WGS) entry which is preliminary data.</text>
</comment>